<dbReference type="SFLD" id="SFLDS00005">
    <property type="entry name" value="Isoprenoid_Synthase_Type_I"/>
    <property type="match status" value="1"/>
</dbReference>
<evidence type="ECO:0000256" key="5">
    <source>
        <dbReference type="ARBA" id="ARBA00022842"/>
    </source>
</evidence>
<dbReference type="GO" id="GO:0016114">
    <property type="term" value="P:terpenoid biosynthetic process"/>
    <property type="evidence" value="ECO:0007669"/>
    <property type="project" value="UniProtKB-ARBA"/>
</dbReference>
<dbReference type="Proteomes" id="UP000613582">
    <property type="component" value="Unassembled WGS sequence"/>
</dbReference>
<dbReference type="Gene3D" id="1.10.600.10">
    <property type="entry name" value="Farnesyl Diphosphate Synthase"/>
    <property type="match status" value="1"/>
</dbReference>
<organism evidence="8 9">
    <name type="scientific">Aquisalinus flavus</name>
    <dbReference type="NCBI Taxonomy" id="1526572"/>
    <lineage>
        <taxon>Bacteria</taxon>
        <taxon>Pseudomonadati</taxon>
        <taxon>Pseudomonadota</taxon>
        <taxon>Alphaproteobacteria</taxon>
        <taxon>Parvularculales</taxon>
        <taxon>Parvularculaceae</taxon>
        <taxon>Aquisalinus</taxon>
    </lineage>
</organism>
<comment type="similarity">
    <text evidence="2 7">Belongs to the FPP/GGPP synthase family.</text>
</comment>
<evidence type="ECO:0000256" key="1">
    <source>
        <dbReference type="ARBA" id="ARBA00001946"/>
    </source>
</evidence>
<comment type="cofactor">
    <cofactor evidence="1">
        <name>Mg(2+)</name>
        <dbReference type="ChEBI" id="CHEBI:18420"/>
    </cofactor>
</comment>
<dbReference type="InterPro" id="IPR008949">
    <property type="entry name" value="Isoprenoid_synthase_dom_sf"/>
</dbReference>
<evidence type="ECO:0000256" key="7">
    <source>
        <dbReference type="RuleBase" id="RU004466"/>
    </source>
</evidence>
<name>A0A8J2V4I9_9PROT</name>
<protein>
    <submittedName>
        <fullName evidence="8">Farnesyl-diphosphate synthase</fullName>
    </submittedName>
</protein>
<evidence type="ECO:0000256" key="3">
    <source>
        <dbReference type="ARBA" id="ARBA00022679"/>
    </source>
</evidence>
<dbReference type="PROSITE" id="PS00723">
    <property type="entry name" value="POLYPRENYL_SYNTHASE_1"/>
    <property type="match status" value="1"/>
</dbReference>
<keyword evidence="5" id="KW-0460">Magnesium</keyword>
<dbReference type="GO" id="GO:0004659">
    <property type="term" value="F:prenyltransferase activity"/>
    <property type="evidence" value="ECO:0007669"/>
    <property type="project" value="InterPro"/>
</dbReference>
<evidence type="ECO:0000256" key="4">
    <source>
        <dbReference type="ARBA" id="ARBA00022723"/>
    </source>
</evidence>
<dbReference type="PANTHER" id="PTHR43281">
    <property type="entry name" value="FARNESYL DIPHOSPHATE SYNTHASE"/>
    <property type="match status" value="1"/>
</dbReference>
<evidence type="ECO:0000256" key="2">
    <source>
        <dbReference type="ARBA" id="ARBA00006706"/>
    </source>
</evidence>
<dbReference type="InterPro" id="IPR033749">
    <property type="entry name" value="Polyprenyl_synt_CS"/>
</dbReference>
<proteinExistence type="inferred from homology"/>
<reference evidence="8" key="2">
    <citation type="submission" date="2020-09" db="EMBL/GenBank/DDBJ databases">
        <authorList>
            <person name="Sun Q."/>
            <person name="Zhou Y."/>
        </authorList>
    </citation>
    <scope>NUCLEOTIDE SEQUENCE</scope>
    <source>
        <strain evidence="8">CGMCC 1.12921</strain>
    </source>
</reference>
<keyword evidence="9" id="KW-1185">Reference proteome</keyword>
<keyword evidence="4" id="KW-0479">Metal-binding</keyword>
<dbReference type="NCBIfam" id="NF045485">
    <property type="entry name" value="FPPsyn"/>
    <property type="match status" value="1"/>
</dbReference>
<dbReference type="RefSeq" id="WP_188160098.1">
    <property type="nucleotide sequence ID" value="NZ_BMGH01000001.1"/>
</dbReference>
<dbReference type="GO" id="GO:0046872">
    <property type="term" value="F:metal ion binding"/>
    <property type="evidence" value="ECO:0007669"/>
    <property type="project" value="UniProtKB-KW"/>
</dbReference>
<dbReference type="CDD" id="cd00685">
    <property type="entry name" value="Trans_IPPS_HT"/>
    <property type="match status" value="1"/>
</dbReference>
<keyword evidence="3 7" id="KW-0808">Transferase</keyword>
<comment type="caution">
    <text evidence="8">The sequence shown here is derived from an EMBL/GenBank/DDBJ whole genome shotgun (WGS) entry which is preliminary data.</text>
</comment>
<evidence type="ECO:0000313" key="9">
    <source>
        <dbReference type="Proteomes" id="UP000613582"/>
    </source>
</evidence>
<sequence length="295" mass="31527">MTAAFNKAVLDEIEKTLAALLPDEGLDQPKGLRRVARAMRYSALAGGKRLRPCLTVHSADLFGVPRDRSLRAGAAVEFIHCYSLIHDDLPAMDDSDLRRGRPSSHKQFDEATAILAGDALLTDAFEVLADETTHPDGAVRTRMIAALAHAAGQKGMVGGQMMDILADKGEGGSLDIALLQSLKTGAMIRASCELGGYLGGASEDQMTALRDYASRLGLAFQITDDLLDLTSSEEEAGKPVGQDHGKLTFVDLLGEKPARAKAESLVEEAIDALSIFKADSRALQAIARFILSRSH</sequence>
<evidence type="ECO:0000256" key="6">
    <source>
        <dbReference type="ARBA" id="ARBA00023229"/>
    </source>
</evidence>
<dbReference type="AlphaFoldDB" id="A0A8J2V4I9"/>
<dbReference type="Pfam" id="PF00348">
    <property type="entry name" value="polyprenyl_synt"/>
    <property type="match status" value="1"/>
</dbReference>
<dbReference type="InterPro" id="IPR000092">
    <property type="entry name" value="Polyprenyl_synt"/>
</dbReference>
<dbReference type="SUPFAM" id="SSF48576">
    <property type="entry name" value="Terpenoid synthases"/>
    <property type="match status" value="1"/>
</dbReference>
<dbReference type="FunFam" id="1.10.600.10:FF:000001">
    <property type="entry name" value="Geranylgeranyl diphosphate synthase"/>
    <property type="match status" value="1"/>
</dbReference>
<dbReference type="PROSITE" id="PS00444">
    <property type="entry name" value="POLYPRENYL_SYNTHASE_2"/>
    <property type="match status" value="1"/>
</dbReference>
<dbReference type="EMBL" id="BMGH01000001">
    <property type="protein sequence ID" value="GGD02284.1"/>
    <property type="molecule type" value="Genomic_DNA"/>
</dbReference>
<dbReference type="GO" id="GO:0005737">
    <property type="term" value="C:cytoplasm"/>
    <property type="evidence" value="ECO:0007669"/>
    <property type="project" value="UniProtKB-ARBA"/>
</dbReference>
<gene>
    <name evidence="8" type="ORF">GCM10011342_09150</name>
</gene>
<accession>A0A8J2V4I9</accession>
<reference evidence="8" key="1">
    <citation type="journal article" date="2014" name="Int. J. Syst. Evol. Microbiol.">
        <title>Complete genome sequence of Corynebacterium casei LMG S-19264T (=DSM 44701T), isolated from a smear-ripened cheese.</title>
        <authorList>
            <consortium name="US DOE Joint Genome Institute (JGI-PGF)"/>
            <person name="Walter F."/>
            <person name="Albersmeier A."/>
            <person name="Kalinowski J."/>
            <person name="Ruckert C."/>
        </authorList>
    </citation>
    <scope>NUCLEOTIDE SEQUENCE</scope>
    <source>
        <strain evidence="8">CGMCC 1.12921</strain>
    </source>
</reference>
<dbReference type="PANTHER" id="PTHR43281:SF1">
    <property type="entry name" value="FARNESYL DIPHOSPHATE SYNTHASE"/>
    <property type="match status" value="1"/>
</dbReference>
<evidence type="ECO:0000313" key="8">
    <source>
        <dbReference type="EMBL" id="GGD02284.1"/>
    </source>
</evidence>
<dbReference type="SFLD" id="SFLDG01017">
    <property type="entry name" value="Polyprenyl_Transferase_Like"/>
    <property type="match status" value="1"/>
</dbReference>
<dbReference type="InterPro" id="IPR053378">
    <property type="entry name" value="Prenyl_diphosphate_synthase"/>
</dbReference>
<keyword evidence="6" id="KW-0414">Isoprene biosynthesis</keyword>